<dbReference type="EMBL" id="BT089746">
    <property type="protein sequence ID" value="ACU13825.1"/>
    <property type="molecule type" value="mRNA"/>
</dbReference>
<evidence type="ECO:0000313" key="2">
    <source>
        <dbReference type="EMBL" id="ACU13825.1"/>
    </source>
</evidence>
<feature type="chain" id="PRO_5002970852" description="Secreted protein" evidence="1">
    <location>
        <begin position="26"/>
        <end position="83"/>
    </location>
</feature>
<accession>C6SX52</accession>
<name>C6SX52_SOYBN</name>
<organism evidence="2">
    <name type="scientific">Glycine max</name>
    <name type="common">Soybean</name>
    <name type="synonym">Glycine hispida</name>
    <dbReference type="NCBI Taxonomy" id="3847"/>
    <lineage>
        <taxon>Eukaryota</taxon>
        <taxon>Viridiplantae</taxon>
        <taxon>Streptophyta</taxon>
        <taxon>Embryophyta</taxon>
        <taxon>Tracheophyta</taxon>
        <taxon>Spermatophyta</taxon>
        <taxon>Magnoliopsida</taxon>
        <taxon>eudicotyledons</taxon>
        <taxon>Gunneridae</taxon>
        <taxon>Pentapetalae</taxon>
        <taxon>rosids</taxon>
        <taxon>fabids</taxon>
        <taxon>Fabales</taxon>
        <taxon>Fabaceae</taxon>
        <taxon>Papilionoideae</taxon>
        <taxon>50 kb inversion clade</taxon>
        <taxon>NPAAA clade</taxon>
        <taxon>indigoferoid/millettioid clade</taxon>
        <taxon>Phaseoleae</taxon>
        <taxon>Glycine</taxon>
        <taxon>Glycine subgen. Soja</taxon>
    </lineage>
</organism>
<keyword evidence="1" id="KW-0732">Signal</keyword>
<protein>
    <recommendedName>
        <fullName evidence="3">Secreted protein</fullName>
    </recommendedName>
</protein>
<evidence type="ECO:0008006" key="3">
    <source>
        <dbReference type="Google" id="ProtNLM"/>
    </source>
</evidence>
<proteinExistence type="evidence at transcript level"/>
<feature type="signal peptide" evidence="1">
    <location>
        <begin position="1"/>
        <end position="25"/>
    </location>
</feature>
<dbReference type="AlphaFoldDB" id="C6SX52"/>
<evidence type="ECO:0000256" key="1">
    <source>
        <dbReference type="SAM" id="SignalP"/>
    </source>
</evidence>
<sequence length="83" mass="9071">MPKECLMALAMIIVMTLPRMPPAQYNRTVLLCPVEYPKPHDRAQTLAGDSVPALWVMNGNSFVGGAVTVSSSHHDSLLHSQIK</sequence>
<reference evidence="2" key="1">
    <citation type="submission" date="2009-08" db="EMBL/GenBank/DDBJ databases">
        <authorList>
            <person name="Cheung F."/>
            <person name="Xiao Y."/>
            <person name="Chan A."/>
            <person name="Moskal W."/>
            <person name="Town C.D."/>
        </authorList>
    </citation>
    <scope>NUCLEOTIDE SEQUENCE</scope>
</reference>